<dbReference type="InterPro" id="IPR013785">
    <property type="entry name" value="Aldolase_TIM"/>
</dbReference>
<evidence type="ECO:0000256" key="7">
    <source>
        <dbReference type="ARBA" id="ARBA00023239"/>
    </source>
</evidence>
<feature type="domain" description="Orotidine 5'-phosphate decarboxylase" evidence="10">
    <location>
        <begin position="1"/>
        <end position="211"/>
    </location>
</feature>
<dbReference type="EC" id="4.1.1.23" evidence="3"/>
<evidence type="ECO:0000256" key="6">
    <source>
        <dbReference type="ARBA" id="ARBA00022975"/>
    </source>
</evidence>
<comment type="catalytic activity">
    <reaction evidence="9">
        <text>orotidine 5'-phosphate + H(+) = UMP + CO2</text>
        <dbReference type="Rhea" id="RHEA:11596"/>
        <dbReference type="ChEBI" id="CHEBI:15378"/>
        <dbReference type="ChEBI" id="CHEBI:16526"/>
        <dbReference type="ChEBI" id="CHEBI:57538"/>
        <dbReference type="ChEBI" id="CHEBI:57865"/>
        <dbReference type="EC" id="4.1.1.23"/>
    </reaction>
</comment>
<evidence type="ECO:0000256" key="8">
    <source>
        <dbReference type="ARBA" id="ARBA00033428"/>
    </source>
</evidence>
<keyword evidence="5" id="KW-0210">Decarboxylase</keyword>
<dbReference type="PANTHER" id="PTHR43375">
    <property type="entry name" value="OROTIDINE 5'-PHOSPHATE DECARBOXYLASE"/>
    <property type="match status" value="1"/>
</dbReference>
<gene>
    <name evidence="11" type="ORF">EBH_0005550</name>
</gene>
<dbReference type="VEuPathDB" id="ToxoDB:EBH_0005550"/>
<name>U6LRL2_9EIME</name>
<dbReference type="Pfam" id="PF00215">
    <property type="entry name" value="OMPdecase"/>
    <property type="match status" value="1"/>
</dbReference>
<dbReference type="GO" id="GO:0004590">
    <property type="term" value="F:orotidine-5'-phosphate decarboxylase activity"/>
    <property type="evidence" value="ECO:0007669"/>
    <property type="project" value="UniProtKB-EC"/>
</dbReference>
<dbReference type="EMBL" id="HG713223">
    <property type="protein sequence ID" value="CDJ52942.1"/>
    <property type="molecule type" value="Genomic_DNA"/>
</dbReference>
<evidence type="ECO:0000259" key="10">
    <source>
        <dbReference type="SMART" id="SM00934"/>
    </source>
</evidence>
<dbReference type="InterPro" id="IPR011060">
    <property type="entry name" value="RibuloseP-bd_barrel"/>
</dbReference>
<dbReference type="NCBIfam" id="TIGR02127">
    <property type="entry name" value="pyrF_sub2"/>
    <property type="match status" value="1"/>
</dbReference>
<sequence length="211" mass="22716">MALQLEGCGFPIVDFVIQVLQQVCREIPEDIPFIIDCKRAATGEAAQAYAHAFFSIYGADCITLDPYLGEGALLPFLKRKGKGIFVVCRSSNPRSADLQGLTLVEGGAEGKEETMEVYMRVAHMCDDVRRQNEPALTEDGGLVGLVVGSTYPEDMRRIRSSFPSLWFLSPGVGAQGGDLEATIEAGLRKDGLGLIVNVGRAISEAEVSESS</sequence>
<proteinExistence type="inferred from homology"/>
<evidence type="ECO:0000256" key="4">
    <source>
        <dbReference type="ARBA" id="ARBA00021923"/>
    </source>
</evidence>
<evidence type="ECO:0000256" key="5">
    <source>
        <dbReference type="ARBA" id="ARBA00022793"/>
    </source>
</evidence>
<dbReference type="AlphaFoldDB" id="U6LRL2"/>
<dbReference type="Proteomes" id="UP000030750">
    <property type="component" value="Unassembled WGS sequence"/>
</dbReference>
<evidence type="ECO:0000256" key="3">
    <source>
        <dbReference type="ARBA" id="ARBA00012321"/>
    </source>
</evidence>
<dbReference type="Gene3D" id="3.20.20.70">
    <property type="entry name" value="Aldolase class I"/>
    <property type="match status" value="1"/>
</dbReference>
<dbReference type="OrthoDB" id="5553476at2759"/>
<keyword evidence="7" id="KW-0456">Lyase</keyword>
<dbReference type="SUPFAM" id="SSF51366">
    <property type="entry name" value="Ribulose-phoshate binding barrel"/>
    <property type="match status" value="1"/>
</dbReference>
<accession>U6LRL2</accession>
<dbReference type="CDD" id="cd04725">
    <property type="entry name" value="OMP_decarboxylase_like"/>
    <property type="match status" value="1"/>
</dbReference>
<organism evidence="11 12">
    <name type="scientific">Eimeria brunetti</name>
    <dbReference type="NCBI Taxonomy" id="51314"/>
    <lineage>
        <taxon>Eukaryota</taxon>
        <taxon>Sar</taxon>
        <taxon>Alveolata</taxon>
        <taxon>Apicomplexa</taxon>
        <taxon>Conoidasida</taxon>
        <taxon>Coccidia</taxon>
        <taxon>Eucoccidiorida</taxon>
        <taxon>Eimeriorina</taxon>
        <taxon>Eimeriidae</taxon>
        <taxon>Eimeria</taxon>
    </lineage>
</organism>
<evidence type="ECO:0000256" key="9">
    <source>
        <dbReference type="ARBA" id="ARBA00049157"/>
    </source>
</evidence>
<comment type="similarity">
    <text evidence="2">Belongs to the OMP decarboxylase family. Type 2 subfamily.</text>
</comment>
<evidence type="ECO:0000313" key="12">
    <source>
        <dbReference type="Proteomes" id="UP000030750"/>
    </source>
</evidence>
<dbReference type="GO" id="GO:0006207">
    <property type="term" value="P:'de novo' pyrimidine nucleobase biosynthetic process"/>
    <property type="evidence" value="ECO:0007669"/>
    <property type="project" value="InterPro"/>
</dbReference>
<comment type="pathway">
    <text evidence="1">Pyrimidine metabolism; UMP biosynthesis via de novo pathway; UMP from orotate: step 2/2.</text>
</comment>
<evidence type="ECO:0000256" key="1">
    <source>
        <dbReference type="ARBA" id="ARBA00004861"/>
    </source>
</evidence>
<evidence type="ECO:0000256" key="2">
    <source>
        <dbReference type="ARBA" id="ARBA00008847"/>
    </source>
</evidence>
<dbReference type="InterPro" id="IPR011995">
    <property type="entry name" value="OMPdecase_type-2"/>
</dbReference>
<protein>
    <recommendedName>
        <fullName evidence="4">Orotidine 5'-phosphate decarboxylase</fullName>
        <ecNumber evidence="3">4.1.1.23</ecNumber>
    </recommendedName>
    <alternativeName>
        <fullName evidence="8">OMP decarboxylase</fullName>
    </alternativeName>
</protein>
<keyword evidence="6" id="KW-0665">Pyrimidine biosynthesis</keyword>
<dbReference type="UniPathway" id="UPA00070">
    <property type="reaction ID" value="UER00120"/>
</dbReference>
<reference evidence="11" key="2">
    <citation type="submission" date="2013-10" db="EMBL/GenBank/DDBJ databases">
        <authorList>
            <person name="Aslett M."/>
        </authorList>
    </citation>
    <scope>NUCLEOTIDE SEQUENCE [LARGE SCALE GENOMIC DNA]</scope>
    <source>
        <strain evidence="11">Houghton</strain>
    </source>
</reference>
<dbReference type="SMART" id="SM00934">
    <property type="entry name" value="OMPdecase"/>
    <property type="match status" value="1"/>
</dbReference>
<reference evidence="11" key="1">
    <citation type="submission" date="2013-10" db="EMBL/GenBank/DDBJ databases">
        <title>Genomic analysis of the causative agents of coccidiosis in chickens.</title>
        <authorList>
            <person name="Reid A.J."/>
            <person name="Blake D."/>
            <person name="Billington K."/>
            <person name="Browne H."/>
            <person name="Dunn M."/>
            <person name="Hung S."/>
            <person name="Kawahara F."/>
            <person name="Miranda-Saavedra D."/>
            <person name="Mourier T."/>
            <person name="Nagra H."/>
            <person name="Otto T.D."/>
            <person name="Rawlings N."/>
            <person name="Sanchez A."/>
            <person name="Sanders M."/>
            <person name="Subramaniam C."/>
            <person name="Tay Y."/>
            <person name="Dear P."/>
            <person name="Doerig C."/>
            <person name="Gruber A."/>
            <person name="Parkinson J."/>
            <person name="Shirley M."/>
            <person name="Wan K.L."/>
            <person name="Berriman M."/>
            <person name="Tomley F."/>
            <person name="Pain A."/>
        </authorList>
    </citation>
    <scope>NUCLEOTIDE SEQUENCE [LARGE SCALE GENOMIC DNA]</scope>
    <source>
        <strain evidence="11">Houghton</strain>
    </source>
</reference>
<keyword evidence="12" id="KW-1185">Reference proteome</keyword>
<dbReference type="InterPro" id="IPR001754">
    <property type="entry name" value="OMPdeCOase_dom"/>
</dbReference>
<dbReference type="GO" id="GO:0044205">
    <property type="term" value="P:'de novo' UMP biosynthetic process"/>
    <property type="evidence" value="ECO:0007669"/>
    <property type="project" value="UniProtKB-UniPathway"/>
</dbReference>
<dbReference type="PANTHER" id="PTHR43375:SF1">
    <property type="entry name" value="OROTIDINE 5'-PHOSPHATE DECARBOXYLASE"/>
    <property type="match status" value="1"/>
</dbReference>
<evidence type="ECO:0000313" key="11">
    <source>
        <dbReference type="EMBL" id="CDJ52942.1"/>
    </source>
</evidence>